<proteinExistence type="predicted"/>
<dbReference type="Gene3D" id="3.40.50.150">
    <property type="entry name" value="Vaccinia Virus protein VP39"/>
    <property type="match status" value="1"/>
</dbReference>
<sequence>MRTDPSWTRRTGAPNYDDPSFWDTRFATGQDIGEWLNPGEVLLDALLSFLEDRPTPKPEAKPEAHTTPRVLHLGPGVSKLGTRLRDAFVTRGWMGNGIVVVWDFGRRLIFFVFGYNVDFSSEAVRLGREVEDKQDPSQAMHWMQTDLRSWPDVSQLLPFAPFDAILDKSTSDAIATSSPVTLFPTAGNSAICPEVQNIISSDGETTLSPTELLALHLVPLTKRGCKWFVLSYSTMRFGNVPHLFAHWEVVARTPFEAPSGPTVTKAHTPPVYHWLYVLRRK</sequence>
<protein>
    <submittedName>
        <fullName evidence="1">Uncharacterized protein</fullName>
    </submittedName>
</protein>
<accession>A0A1L9T5I5</accession>
<gene>
    <name evidence="1" type="ORF">ASPSYDRAFT_159929</name>
</gene>
<dbReference type="RefSeq" id="XP_040698427.1">
    <property type="nucleotide sequence ID" value="XM_040842866.1"/>
</dbReference>
<dbReference type="EMBL" id="KV878594">
    <property type="protein sequence ID" value="OJJ54621.1"/>
    <property type="molecule type" value="Genomic_DNA"/>
</dbReference>
<dbReference type="STRING" id="1036612.A0A1L9T5I5"/>
<evidence type="ECO:0000313" key="1">
    <source>
        <dbReference type="EMBL" id="OJJ54621.1"/>
    </source>
</evidence>
<name>A0A1L9T5I5_9EURO</name>
<organism evidence="1 2">
    <name type="scientific">Aspergillus sydowii CBS 593.65</name>
    <dbReference type="NCBI Taxonomy" id="1036612"/>
    <lineage>
        <taxon>Eukaryota</taxon>
        <taxon>Fungi</taxon>
        <taxon>Dikarya</taxon>
        <taxon>Ascomycota</taxon>
        <taxon>Pezizomycotina</taxon>
        <taxon>Eurotiomycetes</taxon>
        <taxon>Eurotiomycetidae</taxon>
        <taxon>Eurotiales</taxon>
        <taxon>Aspergillaceae</taxon>
        <taxon>Aspergillus</taxon>
        <taxon>Aspergillus subgen. Nidulantes</taxon>
    </lineage>
</organism>
<evidence type="ECO:0000313" key="2">
    <source>
        <dbReference type="Proteomes" id="UP000184356"/>
    </source>
</evidence>
<dbReference type="OrthoDB" id="411785at2759"/>
<keyword evidence="2" id="KW-1185">Reference proteome</keyword>
<dbReference type="Proteomes" id="UP000184356">
    <property type="component" value="Unassembled WGS sequence"/>
</dbReference>
<dbReference type="AlphaFoldDB" id="A0A1L9T5I5"/>
<dbReference type="GeneID" id="63758939"/>
<dbReference type="InterPro" id="IPR029063">
    <property type="entry name" value="SAM-dependent_MTases_sf"/>
</dbReference>
<dbReference type="VEuPathDB" id="FungiDB:ASPSYDRAFT_159929"/>
<reference evidence="2" key="1">
    <citation type="journal article" date="2017" name="Genome Biol.">
        <title>Comparative genomics reveals high biological diversity and specific adaptations in the industrially and medically important fungal genus Aspergillus.</title>
        <authorList>
            <person name="de Vries R.P."/>
            <person name="Riley R."/>
            <person name="Wiebenga A."/>
            <person name="Aguilar-Osorio G."/>
            <person name="Amillis S."/>
            <person name="Uchima C.A."/>
            <person name="Anderluh G."/>
            <person name="Asadollahi M."/>
            <person name="Askin M."/>
            <person name="Barry K."/>
            <person name="Battaglia E."/>
            <person name="Bayram O."/>
            <person name="Benocci T."/>
            <person name="Braus-Stromeyer S.A."/>
            <person name="Caldana C."/>
            <person name="Canovas D."/>
            <person name="Cerqueira G.C."/>
            <person name="Chen F."/>
            <person name="Chen W."/>
            <person name="Choi C."/>
            <person name="Clum A."/>
            <person name="Dos Santos R.A."/>
            <person name="Damasio A.R."/>
            <person name="Diallinas G."/>
            <person name="Emri T."/>
            <person name="Fekete E."/>
            <person name="Flipphi M."/>
            <person name="Freyberg S."/>
            <person name="Gallo A."/>
            <person name="Gournas C."/>
            <person name="Habgood R."/>
            <person name="Hainaut M."/>
            <person name="Harispe M.L."/>
            <person name="Henrissat B."/>
            <person name="Hilden K.S."/>
            <person name="Hope R."/>
            <person name="Hossain A."/>
            <person name="Karabika E."/>
            <person name="Karaffa L."/>
            <person name="Karanyi Z."/>
            <person name="Krasevec N."/>
            <person name="Kuo A."/>
            <person name="Kusch H."/>
            <person name="LaButti K."/>
            <person name="Lagendijk E.L."/>
            <person name="Lapidus A."/>
            <person name="Levasseur A."/>
            <person name="Lindquist E."/>
            <person name="Lipzen A."/>
            <person name="Logrieco A.F."/>
            <person name="MacCabe A."/>
            <person name="Maekelae M.R."/>
            <person name="Malavazi I."/>
            <person name="Melin P."/>
            <person name="Meyer V."/>
            <person name="Mielnichuk N."/>
            <person name="Miskei M."/>
            <person name="Molnar A.P."/>
            <person name="Mule G."/>
            <person name="Ngan C.Y."/>
            <person name="Orejas M."/>
            <person name="Orosz E."/>
            <person name="Ouedraogo J.P."/>
            <person name="Overkamp K.M."/>
            <person name="Park H.-S."/>
            <person name="Perrone G."/>
            <person name="Piumi F."/>
            <person name="Punt P.J."/>
            <person name="Ram A.F."/>
            <person name="Ramon A."/>
            <person name="Rauscher S."/>
            <person name="Record E."/>
            <person name="Riano-Pachon D.M."/>
            <person name="Robert V."/>
            <person name="Roehrig J."/>
            <person name="Ruller R."/>
            <person name="Salamov A."/>
            <person name="Salih N.S."/>
            <person name="Samson R.A."/>
            <person name="Sandor E."/>
            <person name="Sanguinetti M."/>
            <person name="Schuetze T."/>
            <person name="Sepcic K."/>
            <person name="Shelest E."/>
            <person name="Sherlock G."/>
            <person name="Sophianopoulou V."/>
            <person name="Squina F.M."/>
            <person name="Sun H."/>
            <person name="Susca A."/>
            <person name="Todd R.B."/>
            <person name="Tsang A."/>
            <person name="Unkles S.E."/>
            <person name="van de Wiele N."/>
            <person name="van Rossen-Uffink D."/>
            <person name="Oliveira J.V."/>
            <person name="Vesth T.C."/>
            <person name="Visser J."/>
            <person name="Yu J.-H."/>
            <person name="Zhou M."/>
            <person name="Andersen M.R."/>
            <person name="Archer D.B."/>
            <person name="Baker S.E."/>
            <person name="Benoit I."/>
            <person name="Brakhage A.A."/>
            <person name="Braus G.H."/>
            <person name="Fischer R."/>
            <person name="Frisvad J.C."/>
            <person name="Goldman G.H."/>
            <person name="Houbraken J."/>
            <person name="Oakley B."/>
            <person name="Pocsi I."/>
            <person name="Scazzocchio C."/>
            <person name="Seiboth B."/>
            <person name="vanKuyk P.A."/>
            <person name="Wortman J."/>
            <person name="Dyer P.S."/>
            <person name="Grigoriev I.V."/>
        </authorList>
    </citation>
    <scope>NUCLEOTIDE SEQUENCE [LARGE SCALE GENOMIC DNA]</scope>
    <source>
        <strain evidence="2">CBS 593.65</strain>
    </source>
</reference>